<dbReference type="CDD" id="cd04476">
    <property type="entry name" value="RPA1_DBD_C"/>
    <property type="match status" value="1"/>
</dbReference>
<dbReference type="AlphaFoldDB" id="A0A397KXW8"/>
<dbReference type="Pfam" id="PF02721">
    <property type="entry name" value="DUF223"/>
    <property type="match status" value="1"/>
</dbReference>
<evidence type="ECO:0000259" key="7">
    <source>
        <dbReference type="Pfam" id="PF02721"/>
    </source>
</evidence>
<evidence type="ECO:0000256" key="3">
    <source>
        <dbReference type="ARBA" id="ARBA00022771"/>
    </source>
</evidence>
<protein>
    <recommendedName>
        <fullName evidence="10">DUF223 domain-containing protein</fullName>
    </recommendedName>
</protein>
<feature type="domain" description="Replication protein A 70 kDa DNA-binding subunit B/D first OB fold" evidence="7">
    <location>
        <begin position="11"/>
        <end position="110"/>
    </location>
</feature>
<dbReference type="Proteomes" id="UP000264353">
    <property type="component" value="Unassembled WGS sequence"/>
</dbReference>
<dbReference type="CDD" id="cd04480">
    <property type="entry name" value="RPA1_DBD_A_like"/>
    <property type="match status" value="1"/>
</dbReference>
<feature type="region of interest" description="Disordered" evidence="6">
    <location>
        <begin position="419"/>
        <end position="453"/>
    </location>
</feature>
<reference evidence="9" key="1">
    <citation type="submission" date="2018-06" db="EMBL/GenBank/DDBJ databases">
        <title>WGS assembly of Brassica rapa FPsc.</title>
        <authorList>
            <person name="Bowman J."/>
            <person name="Kohchi T."/>
            <person name="Yamato K."/>
            <person name="Jenkins J."/>
            <person name="Shu S."/>
            <person name="Ishizaki K."/>
            <person name="Yamaoka S."/>
            <person name="Nishihama R."/>
            <person name="Nakamura Y."/>
            <person name="Berger F."/>
            <person name="Adam C."/>
            <person name="Aki S."/>
            <person name="Althoff F."/>
            <person name="Araki T."/>
            <person name="Arteaga-Vazquez M."/>
            <person name="Balasubrmanian S."/>
            <person name="Bauer D."/>
            <person name="Boehm C."/>
            <person name="Briginshaw L."/>
            <person name="Caballero-Perez J."/>
            <person name="Catarino B."/>
            <person name="Chen F."/>
            <person name="Chiyoda S."/>
            <person name="Chovatia M."/>
            <person name="Davies K."/>
            <person name="Delmans M."/>
            <person name="Demura T."/>
            <person name="Dierschke T."/>
            <person name="Dolan L."/>
            <person name="Dorantes-Acosta A."/>
            <person name="Eklund D."/>
            <person name="Florent S."/>
            <person name="Flores-Sandoval E."/>
            <person name="Fujiyama A."/>
            <person name="Fukuzawa H."/>
            <person name="Galik B."/>
            <person name="Grimanelli D."/>
            <person name="Grimwood J."/>
            <person name="Grossniklaus U."/>
            <person name="Hamada T."/>
            <person name="Haseloff J."/>
            <person name="Hetherington A."/>
            <person name="Higo A."/>
            <person name="Hirakawa Y."/>
            <person name="Hundley H."/>
            <person name="Ikeda Y."/>
            <person name="Inoue K."/>
            <person name="Inoue S."/>
            <person name="Ishida S."/>
            <person name="Jia Q."/>
            <person name="Kakita M."/>
            <person name="Kanazawa T."/>
            <person name="Kawai Y."/>
            <person name="Kawashima T."/>
            <person name="Kennedy M."/>
            <person name="Kinose K."/>
            <person name="Kinoshita T."/>
            <person name="Kohara Y."/>
            <person name="Koide E."/>
            <person name="Komatsu K."/>
            <person name="Kopischke S."/>
            <person name="Kubo M."/>
            <person name="Kyozuka J."/>
            <person name="Lagercrantz U."/>
            <person name="Lin S."/>
            <person name="Lindquist E."/>
            <person name="Lipzen A."/>
            <person name="Lu C."/>
            <person name="Luna E."/>
            <person name="Martienssen R."/>
            <person name="Minamino N."/>
            <person name="Mizutani M."/>
            <person name="Mizutani M."/>
            <person name="Mochizuki N."/>
            <person name="Monte I."/>
            <person name="Mosher R."/>
            <person name="Nagasaki H."/>
            <person name="Nakagami H."/>
            <person name="Naramoto S."/>
            <person name="Nishitani K."/>
            <person name="Ohtani M."/>
            <person name="Okamoto T."/>
            <person name="Okumura M."/>
            <person name="Phillips J."/>
            <person name="Pollak B."/>
            <person name="Reinders A."/>
            <person name="Roevekamp M."/>
            <person name="Sano R."/>
            <person name="Sawa S."/>
            <person name="Schmid M."/>
            <person name="Shirakawa M."/>
            <person name="Solano R."/>
            <person name="Spunde A."/>
            <person name="Suetsugu N."/>
            <person name="Sugano S."/>
            <person name="Sugiyama A."/>
            <person name="Sun R."/>
            <person name="Suzuki Y."/>
            <person name="Takenaka M."/>
            <person name="Takezawa D."/>
            <person name="Tomogane H."/>
            <person name="Tsuzuki M."/>
            <person name="Ueda T."/>
            <person name="Umeda M."/>
            <person name="Ward J."/>
            <person name="Watanabe Y."/>
            <person name="Yazaki K."/>
            <person name="Yokoyama R."/>
            <person name="Yoshitake Y."/>
            <person name="Yotsui I."/>
            <person name="Zachgo S."/>
            <person name="Schmutz J."/>
        </authorList>
    </citation>
    <scope>NUCLEOTIDE SEQUENCE [LARGE SCALE GENOMIC DNA]</scope>
</reference>
<keyword evidence="3" id="KW-0863">Zinc-finger</keyword>
<keyword evidence="5" id="KW-0238">DNA-binding</keyword>
<feature type="domain" description="Replication factor A C-terminal" evidence="8">
    <location>
        <begin position="251"/>
        <end position="376"/>
    </location>
</feature>
<dbReference type="Pfam" id="PF08646">
    <property type="entry name" value="Rep_fac-A_C"/>
    <property type="match status" value="1"/>
</dbReference>
<dbReference type="InterPro" id="IPR012340">
    <property type="entry name" value="NA-bd_OB-fold"/>
</dbReference>
<comment type="similarity">
    <text evidence="1">Belongs to the replication factor A protein 1 family.</text>
</comment>
<keyword evidence="2" id="KW-0479">Metal-binding</keyword>
<name>A0A397KXW8_BRACM</name>
<evidence type="ECO:0008006" key="10">
    <source>
        <dbReference type="Google" id="ProtNLM"/>
    </source>
</evidence>
<evidence type="ECO:0000256" key="5">
    <source>
        <dbReference type="ARBA" id="ARBA00023125"/>
    </source>
</evidence>
<dbReference type="InterPro" id="IPR013955">
    <property type="entry name" value="Rep_factor-A_C"/>
</dbReference>
<dbReference type="CDD" id="cd04481">
    <property type="entry name" value="RPA1_DBD_B_like"/>
    <property type="match status" value="1"/>
</dbReference>
<dbReference type="InterPro" id="IPR047192">
    <property type="entry name" value="Euk_RPA1_DBD_C"/>
</dbReference>
<dbReference type="PANTHER" id="PTHR47165">
    <property type="entry name" value="OS03G0429900 PROTEIN"/>
    <property type="match status" value="1"/>
</dbReference>
<dbReference type="InterPro" id="IPR003871">
    <property type="entry name" value="RFA1B/D_OB_1st"/>
</dbReference>
<evidence type="ECO:0000259" key="8">
    <source>
        <dbReference type="Pfam" id="PF08646"/>
    </source>
</evidence>
<dbReference type="Gene3D" id="2.40.50.140">
    <property type="entry name" value="Nucleic acid-binding proteins"/>
    <property type="match status" value="3"/>
</dbReference>
<proteinExistence type="inferred from homology"/>
<dbReference type="PANTHER" id="PTHR47165:SF4">
    <property type="entry name" value="OS03G0429900 PROTEIN"/>
    <property type="match status" value="1"/>
</dbReference>
<evidence type="ECO:0000313" key="9">
    <source>
        <dbReference type="EMBL" id="RIA05078.1"/>
    </source>
</evidence>
<evidence type="ECO:0000256" key="2">
    <source>
        <dbReference type="ARBA" id="ARBA00022723"/>
    </source>
</evidence>
<sequence>MAIVTHNAVRQLNDVKPFKDTWKVEIKVLHSWIQHSTYSGGDSFDFILADKTGVKIHCTCKRNFFSRVKKLQVGQWKFIENFSVTPATGKYRPTSHKYKMTITGSSNVTNSELKIDDDFLTLTPLQAIMNGSLDSKFLVDVIGRAIDIGELQVVQVGGKEKKMLGLTLTDTNDQHIGCCLWGRFAEQVLAAYKDGEENNILCLLRFAKINVYKGQVQITNAFEISSMIINPTGFDVEDYAAQALYIEKCIVKATVYAIDTDWAWYYFGCVKCNNRKVTNITKKDVVPLKHVWRCDSCRQSVTKVAPQFKLHLLIKDETGETKIMLLDTIAEPVVGVSAEVLLDGSLEEVEDPEDLPDVITALIGKTFKFGVYVAKDNVDYGADIFSIGGAWSANEIISQCEDDTTLPSDHSSGQVSLISIESEDTKGASSTPVSKRSGSSRDSQIDDLSSTSKKQRFKNIKLEKIDGE</sequence>
<dbReference type="GO" id="GO:0003677">
    <property type="term" value="F:DNA binding"/>
    <property type="evidence" value="ECO:0007669"/>
    <property type="project" value="UniProtKB-KW"/>
</dbReference>
<dbReference type="EMBL" id="KZ864805">
    <property type="protein sequence ID" value="RIA05078.1"/>
    <property type="molecule type" value="Genomic_DNA"/>
</dbReference>
<dbReference type="GO" id="GO:0008270">
    <property type="term" value="F:zinc ion binding"/>
    <property type="evidence" value="ECO:0007669"/>
    <property type="project" value="UniProtKB-KW"/>
</dbReference>
<gene>
    <name evidence="9" type="ORF">BRARA_K00683</name>
</gene>
<evidence type="ECO:0000256" key="4">
    <source>
        <dbReference type="ARBA" id="ARBA00022833"/>
    </source>
</evidence>
<feature type="compositionally biased region" description="Polar residues" evidence="6">
    <location>
        <begin position="427"/>
        <end position="452"/>
    </location>
</feature>
<evidence type="ECO:0000256" key="6">
    <source>
        <dbReference type="SAM" id="MobiDB-lite"/>
    </source>
</evidence>
<accession>A0A397KXW8</accession>
<organism evidence="9">
    <name type="scientific">Brassica campestris</name>
    <name type="common">Field mustard</name>
    <dbReference type="NCBI Taxonomy" id="3711"/>
    <lineage>
        <taxon>Eukaryota</taxon>
        <taxon>Viridiplantae</taxon>
        <taxon>Streptophyta</taxon>
        <taxon>Embryophyta</taxon>
        <taxon>Tracheophyta</taxon>
        <taxon>Spermatophyta</taxon>
        <taxon>Magnoliopsida</taxon>
        <taxon>eudicotyledons</taxon>
        <taxon>Gunneridae</taxon>
        <taxon>Pentapetalae</taxon>
        <taxon>rosids</taxon>
        <taxon>malvids</taxon>
        <taxon>Brassicales</taxon>
        <taxon>Brassicaceae</taxon>
        <taxon>Brassiceae</taxon>
        <taxon>Brassica</taxon>
    </lineage>
</organism>
<dbReference type="SUPFAM" id="SSF50249">
    <property type="entry name" value="Nucleic acid-binding proteins"/>
    <property type="match status" value="3"/>
</dbReference>
<keyword evidence="4" id="KW-0862">Zinc</keyword>
<evidence type="ECO:0000256" key="1">
    <source>
        <dbReference type="ARBA" id="ARBA00005690"/>
    </source>
</evidence>